<dbReference type="InterPro" id="IPR040663">
    <property type="entry name" value="DNA_pol_D_N"/>
</dbReference>
<accession>A0A4Q0A157</accession>
<keyword evidence="8" id="KW-1185">Reference proteome</keyword>
<evidence type="ECO:0000313" key="8">
    <source>
        <dbReference type="Proteomes" id="UP000268162"/>
    </source>
</evidence>
<evidence type="ECO:0000256" key="2">
    <source>
        <dbReference type="ARBA" id="ARBA00006035"/>
    </source>
</evidence>
<comment type="similarity">
    <text evidence="2">Belongs to the DNA polymerase delta/II small subunit family.</text>
</comment>
<name>A0A4Q0A157_9FUNG</name>
<dbReference type="Proteomes" id="UP000268162">
    <property type="component" value="Unassembled WGS sequence"/>
</dbReference>
<dbReference type="GO" id="GO:0003677">
    <property type="term" value="F:DNA binding"/>
    <property type="evidence" value="ECO:0007669"/>
    <property type="project" value="InterPro"/>
</dbReference>
<comment type="subcellular location">
    <subcellularLocation>
        <location evidence="1">Nucleus</location>
    </subcellularLocation>
</comment>
<evidence type="ECO:0000256" key="1">
    <source>
        <dbReference type="ARBA" id="ARBA00004123"/>
    </source>
</evidence>
<sequence length="450" mass="49163">MGFGQKYQRYIARLILIDYGSNEWKGSFQYEAEYANLYFLRLLALKTPTTEAAHRKWIQPDQASSLSASSSDSTTTGPIMFAPKVTNIVPGQRCAVVGTVYCDKAHKPNVLDDLSQELWLMAPPARDSYCSPDDAYYLEDESSRITLTGEIVRSASLVTGAVVAVLGMENLAGEFEVQDLCFPGLAPQPSALPELAEDQYVALVSGLNLAEGNPVSLPMEMLAEYLAGHLGAEGDQEINSSIVRLVILGNSLNSTTSLTEKCQSLFLNGLSPLENLDTLLSDFCSAMPTTIQPGERDPVNHVVPQQPLHTSLFPQASKLSSFQSVSNPSWINVGDISSSGQTISDACKYTESTSALEMAELTLRWRHIAPSAPDTLWCYPFVDNDPFVLKSTPHLYCIGNQSEFDSKLIKGSEGQVCRIVCVPDFSKTQTIVLINLRNLATHPISFAVNF</sequence>
<dbReference type="Pfam" id="PF18018">
    <property type="entry name" value="DNA_pol_D_N"/>
    <property type="match status" value="1"/>
</dbReference>
<dbReference type="PANTHER" id="PTHR10416:SF0">
    <property type="entry name" value="DNA POLYMERASE DELTA SUBUNIT 2"/>
    <property type="match status" value="1"/>
</dbReference>
<gene>
    <name evidence="7" type="ORF">BJ085DRAFT_42992</name>
</gene>
<evidence type="ECO:0000313" key="7">
    <source>
        <dbReference type="EMBL" id="RKP39181.1"/>
    </source>
</evidence>
<dbReference type="Gene3D" id="3.60.21.50">
    <property type="match status" value="1"/>
</dbReference>
<dbReference type="STRING" id="215637.A0A4Q0A157"/>
<keyword evidence="3" id="KW-0235">DNA replication</keyword>
<feature type="domain" description="DNA polymerase delta subunit OB-fold" evidence="6">
    <location>
        <begin position="34"/>
        <end position="179"/>
    </location>
</feature>
<dbReference type="Gene3D" id="2.40.50.430">
    <property type="match status" value="1"/>
</dbReference>
<protein>
    <submittedName>
        <fullName evidence="7">DNA polymerase alpha/epsilon subunit B-domain-containing protein</fullName>
    </submittedName>
</protein>
<dbReference type="InterPro" id="IPR007185">
    <property type="entry name" value="DNA_pol_a/d/e_bsu"/>
</dbReference>
<feature type="domain" description="DNA polymerase alpha/delta/epsilon subunit B" evidence="5">
    <location>
        <begin position="201"/>
        <end position="405"/>
    </location>
</feature>
<keyword evidence="4" id="KW-0539">Nucleus</keyword>
<evidence type="ECO:0000259" key="5">
    <source>
        <dbReference type="Pfam" id="PF04042"/>
    </source>
</evidence>
<organism evidence="7 8">
    <name type="scientific">Dimargaris cristalligena</name>
    <dbReference type="NCBI Taxonomy" id="215637"/>
    <lineage>
        <taxon>Eukaryota</taxon>
        <taxon>Fungi</taxon>
        <taxon>Fungi incertae sedis</taxon>
        <taxon>Zoopagomycota</taxon>
        <taxon>Kickxellomycotina</taxon>
        <taxon>Dimargaritomycetes</taxon>
        <taxon>Dimargaritales</taxon>
        <taxon>Dimargaritaceae</taxon>
        <taxon>Dimargaris</taxon>
    </lineage>
</organism>
<dbReference type="CDD" id="cd07387">
    <property type="entry name" value="MPP_PolD2_C"/>
    <property type="match status" value="1"/>
</dbReference>
<dbReference type="PANTHER" id="PTHR10416">
    <property type="entry name" value="DNA POLYMERASE DELTA SUBUNIT 2"/>
    <property type="match status" value="1"/>
</dbReference>
<dbReference type="Pfam" id="PF04042">
    <property type="entry name" value="DNA_pol_E_B"/>
    <property type="match status" value="1"/>
</dbReference>
<dbReference type="EMBL" id="ML002292">
    <property type="protein sequence ID" value="RKP39181.1"/>
    <property type="molecule type" value="Genomic_DNA"/>
</dbReference>
<proteinExistence type="inferred from homology"/>
<evidence type="ECO:0000256" key="4">
    <source>
        <dbReference type="ARBA" id="ARBA00023242"/>
    </source>
</evidence>
<dbReference type="InterPro" id="IPR041863">
    <property type="entry name" value="PolD2_C"/>
</dbReference>
<evidence type="ECO:0000259" key="6">
    <source>
        <dbReference type="Pfam" id="PF18018"/>
    </source>
</evidence>
<reference evidence="8" key="1">
    <citation type="journal article" date="2018" name="Nat. Microbiol.">
        <title>Leveraging single-cell genomics to expand the fungal tree of life.</title>
        <authorList>
            <person name="Ahrendt S.R."/>
            <person name="Quandt C.A."/>
            <person name="Ciobanu D."/>
            <person name="Clum A."/>
            <person name="Salamov A."/>
            <person name="Andreopoulos B."/>
            <person name="Cheng J.F."/>
            <person name="Woyke T."/>
            <person name="Pelin A."/>
            <person name="Henrissat B."/>
            <person name="Reynolds N.K."/>
            <person name="Benny G.L."/>
            <person name="Smith M.E."/>
            <person name="James T.Y."/>
            <person name="Grigoriev I.V."/>
        </authorList>
    </citation>
    <scope>NUCLEOTIDE SEQUENCE [LARGE SCALE GENOMIC DNA]</scope>
    <source>
        <strain evidence="8">RSA 468</strain>
    </source>
</reference>
<dbReference type="GO" id="GO:0006271">
    <property type="term" value="P:DNA strand elongation involved in DNA replication"/>
    <property type="evidence" value="ECO:0007669"/>
    <property type="project" value="TreeGrafter"/>
</dbReference>
<evidence type="ECO:0000256" key="3">
    <source>
        <dbReference type="ARBA" id="ARBA00022705"/>
    </source>
</evidence>
<dbReference type="InterPro" id="IPR024826">
    <property type="entry name" value="DNA_pol_delta/II_ssu"/>
</dbReference>
<dbReference type="AlphaFoldDB" id="A0A4Q0A157"/>
<dbReference type="GO" id="GO:0043625">
    <property type="term" value="C:delta DNA polymerase complex"/>
    <property type="evidence" value="ECO:0007669"/>
    <property type="project" value="TreeGrafter"/>
</dbReference>